<name>A0ABV8SJ31_9BACL</name>
<evidence type="ECO:0000256" key="1">
    <source>
        <dbReference type="SAM" id="Phobius"/>
    </source>
</evidence>
<feature type="transmembrane region" description="Helical" evidence="1">
    <location>
        <begin position="72"/>
        <end position="93"/>
    </location>
</feature>
<evidence type="ECO:0000313" key="3">
    <source>
        <dbReference type="Proteomes" id="UP001595755"/>
    </source>
</evidence>
<feature type="transmembrane region" description="Helical" evidence="1">
    <location>
        <begin position="36"/>
        <end position="60"/>
    </location>
</feature>
<proteinExistence type="predicted"/>
<comment type="caution">
    <text evidence="2">The sequence shown here is derived from an EMBL/GenBank/DDBJ whole genome shotgun (WGS) entry which is preliminary data.</text>
</comment>
<dbReference type="Proteomes" id="UP001595755">
    <property type="component" value="Unassembled WGS sequence"/>
</dbReference>
<dbReference type="RefSeq" id="WP_204603034.1">
    <property type="nucleotide sequence ID" value="NZ_JBHSED010000074.1"/>
</dbReference>
<keyword evidence="1" id="KW-0812">Transmembrane</keyword>
<feature type="transmembrane region" description="Helical" evidence="1">
    <location>
        <begin position="12"/>
        <end position="30"/>
    </location>
</feature>
<evidence type="ECO:0000313" key="2">
    <source>
        <dbReference type="EMBL" id="MFC4307300.1"/>
    </source>
</evidence>
<dbReference type="EMBL" id="JBHSED010000074">
    <property type="protein sequence ID" value="MFC4307300.1"/>
    <property type="molecule type" value="Genomic_DNA"/>
</dbReference>
<organism evidence="2 3">
    <name type="scientific">Cohnella boryungensis</name>
    <dbReference type="NCBI Taxonomy" id="768479"/>
    <lineage>
        <taxon>Bacteria</taxon>
        <taxon>Bacillati</taxon>
        <taxon>Bacillota</taxon>
        <taxon>Bacilli</taxon>
        <taxon>Bacillales</taxon>
        <taxon>Paenibacillaceae</taxon>
        <taxon>Cohnella</taxon>
    </lineage>
</organism>
<reference evidence="3" key="1">
    <citation type="journal article" date="2019" name="Int. J. Syst. Evol. Microbiol.">
        <title>The Global Catalogue of Microorganisms (GCM) 10K type strain sequencing project: providing services to taxonomists for standard genome sequencing and annotation.</title>
        <authorList>
            <consortium name="The Broad Institute Genomics Platform"/>
            <consortium name="The Broad Institute Genome Sequencing Center for Infectious Disease"/>
            <person name="Wu L."/>
            <person name="Ma J."/>
        </authorList>
    </citation>
    <scope>NUCLEOTIDE SEQUENCE [LARGE SCALE GENOMIC DNA]</scope>
    <source>
        <strain evidence="3">CGMCC 4.1641</strain>
    </source>
</reference>
<gene>
    <name evidence="2" type="ORF">ACFO1S_28135</name>
</gene>
<keyword evidence="1" id="KW-0472">Membrane</keyword>
<protein>
    <submittedName>
        <fullName evidence="2">Uncharacterized protein</fullName>
    </submittedName>
</protein>
<keyword evidence="1" id="KW-1133">Transmembrane helix</keyword>
<sequence>MLRNGRTIVSKLLGGFAASAIFALYLIASFEVDGELFLYFPALFIVFAVVLFVAFPISLLTDKVAASSANGILAFLIYVLLGAAAYGAAVFALRINAGLAGYGLALHYLFCALDYVFSRLERKKLLGL</sequence>
<feature type="transmembrane region" description="Helical" evidence="1">
    <location>
        <begin position="99"/>
        <end position="117"/>
    </location>
</feature>
<accession>A0ABV8SJ31</accession>
<keyword evidence="3" id="KW-1185">Reference proteome</keyword>